<gene>
    <name evidence="1" type="ORF">ACFSCX_23985</name>
</gene>
<sequence length="76" mass="8654">MKITGTSSYIKVDDFEGKSMVIEGELIVNGFVAYKSSMTHWEGPNRHLIVSDEDRDRLIKAIVEESKNKGFSIEFE</sequence>
<dbReference type="Pfam" id="PF15603">
    <property type="entry name" value="Imm74"/>
    <property type="match status" value="1"/>
</dbReference>
<proteinExistence type="predicted"/>
<organism evidence="1 2">
    <name type="scientific">Bacillus salitolerans</name>
    <dbReference type="NCBI Taxonomy" id="1437434"/>
    <lineage>
        <taxon>Bacteria</taxon>
        <taxon>Bacillati</taxon>
        <taxon>Bacillota</taxon>
        <taxon>Bacilli</taxon>
        <taxon>Bacillales</taxon>
        <taxon>Bacillaceae</taxon>
        <taxon>Bacillus</taxon>
    </lineage>
</organism>
<dbReference type="InterPro" id="IPR028148">
    <property type="entry name" value="Imm74"/>
</dbReference>
<accession>A0ABW4LWV0</accession>
<protein>
    <submittedName>
        <fullName evidence="1">Imm74 family immunity protein</fullName>
    </submittedName>
</protein>
<keyword evidence="2" id="KW-1185">Reference proteome</keyword>
<dbReference type="Proteomes" id="UP001597214">
    <property type="component" value="Unassembled WGS sequence"/>
</dbReference>
<dbReference type="RefSeq" id="WP_377930785.1">
    <property type="nucleotide sequence ID" value="NZ_JBHUEM010000055.1"/>
</dbReference>
<dbReference type="EMBL" id="JBHUEM010000055">
    <property type="protein sequence ID" value="MFD1739546.1"/>
    <property type="molecule type" value="Genomic_DNA"/>
</dbReference>
<comment type="caution">
    <text evidence="1">The sequence shown here is derived from an EMBL/GenBank/DDBJ whole genome shotgun (WGS) entry which is preliminary data.</text>
</comment>
<reference evidence="2" key="1">
    <citation type="journal article" date="2019" name="Int. J. Syst. Evol. Microbiol.">
        <title>The Global Catalogue of Microorganisms (GCM) 10K type strain sequencing project: providing services to taxonomists for standard genome sequencing and annotation.</title>
        <authorList>
            <consortium name="The Broad Institute Genomics Platform"/>
            <consortium name="The Broad Institute Genome Sequencing Center for Infectious Disease"/>
            <person name="Wu L."/>
            <person name="Ma J."/>
        </authorList>
    </citation>
    <scope>NUCLEOTIDE SEQUENCE [LARGE SCALE GENOMIC DNA]</scope>
    <source>
        <strain evidence="2">CCUG 49339</strain>
    </source>
</reference>
<evidence type="ECO:0000313" key="1">
    <source>
        <dbReference type="EMBL" id="MFD1739546.1"/>
    </source>
</evidence>
<name>A0ABW4LWV0_9BACI</name>
<evidence type="ECO:0000313" key="2">
    <source>
        <dbReference type="Proteomes" id="UP001597214"/>
    </source>
</evidence>